<dbReference type="Pfam" id="PF13556">
    <property type="entry name" value="HTH_30"/>
    <property type="match status" value="1"/>
</dbReference>
<sequence length="421" mass="48129">MFKKALMINEKLTNSLLNGCGLKGILNTLAVEMNCALLLENSHRQLIEASDSLRKIYLNSADYVREKVETVDIKEKCNTNRIKVSSAKGYTFEKLISPVFVRNNIFGYVSLIRESEGFSELDYIVIEKTASICAMQIINETSAFENEQRIKGELLNAVFRGGFSEEELTYRLKLMGYNLNQPQYVFLFHLDSGQEFNRKELEDSLNHYKTAAAENLNKLFKQQGFACIMTTKVNQLIAVIPEDFIRQFSSEVSCGQWLIDQIFSEIKPFEMKLGISSLCQQASDLKKGLKEAEKTIKIMKFSKSNAKVKAFKELLAVAKLICSENLPEMEAFAHTMLQKIKNYDDKHGSDLLETLYWYVENNGHLYKTAERMHVSLGSVRYRLKRMQEIGGFDLSSSQGFFDVHAAVNIYLFLGLIEVKMK</sequence>
<dbReference type="AlphaFoldDB" id="A0A165X0I0"/>
<keyword evidence="5" id="KW-1185">Reference proteome</keyword>
<dbReference type="Pfam" id="PF17853">
    <property type="entry name" value="GGDEF_2"/>
    <property type="match status" value="1"/>
</dbReference>
<reference evidence="4 5" key="1">
    <citation type="submission" date="2016-04" db="EMBL/GenBank/DDBJ databases">
        <title>Draft genome sequence of Aeribacillus pallidus 8m3 from petroleum reservoir.</title>
        <authorList>
            <person name="Poltaraus A.B."/>
            <person name="Nazina T.N."/>
            <person name="Tourova T.P."/>
            <person name="Malakho S.M."/>
            <person name="Korshunova A.V."/>
            <person name="Sokolova D.S."/>
        </authorList>
    </citation>
    <scope>NUCLEOTIDE SEQUENCE [LARGE SCALE GENOMIC DNA]</scope>
    <source>
        <strain evidence="4 5">8m3</strain>
    </source>
</reference>
<evidence type="ECO:0000256" key="1">
    <source>
        <dbReference type="ARBA" id="ARBA00006754"/>
    </source>
</evidence>
<name>A0A165X0I0_9BACI</name>
<dbReference type="Proteomes" id="UP000076476">
    <property type="component" value="Unassembled WGS sequence"/>
</dbReference>
<dbReference type="STRING" id="33936.AZI98_13705"/>
<dbReference type="Gene3D" id="1.10.10.2840">
    <property type="entry name" value="PucR C-terminal helix-turn-helix domain"/>
    <property type="match status" value="1"/>
</dbReference>
<dbReference type="PANTHER" id="PTHR33744">
    <property type="entry name" value="CARBOHYDRATE DIACID REGULATOR"/>
    <property type="match status" value="1"/>
</dbReference>
<evidence type="ECO:0000313" key="5">
    <source>
        <dbReference type="Proteomes" id="UP000076476"/>
    </source>
</evidence>
<dbReference type="PANTHER" id="PTHR33744:SF1">
    <property type="entry name" value="DNA-BINDING TRANSCRIPTIONAL ACTIVATOR ADER"/>
    <property type="match status" value="1"/>
</dbReference>
<organism evidence="4 5">
    <name type="scientific">Aeribacillus pallidus</name>
    <dbReference type="NCBI Taxonomy" id="33936"/>
    <lineage>
        <taxon>Bacteria</taxon>
        <taxon>Bacillati</taxon>
        <taxon>Bacillota</taxon>
        <taxon>Bacilli</taxon>
        <taxon>Bacillales</taxon>
        <taxon>Bacillaceae</taxon>
        <taxon>Aeribacillus</taxon>
    </lineage>
</organism>
<gene>
    <name evidence="4" type="ORF">AZI98_13705</name>
</gene>
<evidence type="ECO:0000259" key="3">
    <source>
        <dbReference type="Pfam" id="PF17853"/>
    </source>
</evidence>
<proteinExistence type="inferred from homology"/>
<accession>A0A165X0I0</accession>
<dbReference type="RefSeq" id="WP_063388836.1">
    <property type="nucleotide sequence ID" value="NZ_LWBR01000048.1"/>
</dbReference>
<dbReference type="OrthoDB" id="143422at2"/>
<comment type="caution">
    <text evidence="4">The sequence shown here is derived from an EMBL/GenBank/DDBJ whole genome shotgun (WGS) entry which is preliminary data.</text>
</comment>
<dbReference type="InterPro" id="IPR042070">
    <property type="entry name" value="PucR_C-HTH_sf"/>
</dbReference>
<evidence type="ECO:0000259" key="2">
    <source>
        <dbReference type="Pfam" id="PF13556"/>
    </source>
</evidence>
<protein>
    <recommendedName>
        <fullName evidence="6">PucR C-terminal helix-turn-helix domain-containing protein</fullName>
    </recommendedName>
</protein>
<dbReference type="InterPro" id="IPR025736">
    <property type="entry name" value="PucR_C-HTH_dom"/>
</dbReference>
<evidence type="ECO:0000313" key="4">
    <source>
        <dbReference type="EMBL" id="KZN95491.1"/>
    </source>
</evidence>
<comment type="similarity">
    <text evidence="1">Belongs to the CdaR family.</text>
</comment>
<dbReference type="Gene3D" id="3.30.450.40">
    <property type="match status" value="1"/>
</dbReference>
<dbReference type="InterPro" id="IPR029016">
    <property type="entry name" value="GAF-like_dom_sf"/>
</dbReference>
<dbReference type="InterPro" id="IPR041522">
    <property type="entry name" value="CdaR_GGDEF"/>
</dbReference>
<dbReference type="EMBL" id="LWBR01000048">
    <property type="protein sequence ID" value="KZN95491.1"/>
    <property type="molecule type" value="Genomic_DNA"/>
</dbReference>
<evidence type="ECO:0008006" key="6">
    <source>
        <dbReference type="Google" id="ProtNLM"/>
    </source>
</evidence>
<dbReference type="InterPro" id="IPR051448">
    <property type="entry name" value="CdaR-like_regulators"/>
</dbReference>
<feature type="domain" description="CdaR GGDEF-like" evidence="3">
    <location>
        <begin position="161"/>
        <end position="298"/>
    </location>
</feature>
<feature type="domain" description="PucR C-terminal helix-turn-helix" evidence="2">
    <location>
        <begin position="351"/>
        <end position="408"/>
    </location>
</feature>